<accession>A0A2T2WVR3</accession>
<dbReference type="EMBL" id="PXYT01000037">
    <property type="protein sequence ID" value="PSR26331.1"/>
    <property type="molecule type" value="Genomic_DNA"/>
</dbReference>
<keyword evidence="1" id="KW-0732">Signal</keyword>
<feature type="signal peptide" evidence="1">
    <location>
        <begin position="1"/>
        <end position="23"/>
    </location>
</feature>
<sequence length="90" mass="10264">MTPFNFSNIVNLLFLHNCSTLMASLTQSLARATQPDPKIFRLLYLAVTTLKTLKKTGESLEACSMFHFFPNTLSHLNDEESGIEKRMAYY</sequence>
<evidence type="ECO:0000313" key="2">
    <source>
        <dbReference type="EMBL" id="PSR26331.1"/>
    </source>
</evidence>
<proteinExistence type="predicted"/>
<reference evidence="2 3" key="1">
    <citation type="journal article" date="2014" name="BMC Genomics">
        <title>Comparison of environmental and isolate Sulfobacillus genomes reveals diverse carbon, sulfur, nitrogen, and hydrogen metabolisms.</title>
        <authorList>
            <person name="Justice N.B."/>
            <person name="Norman A."/>
            <person name="Brown C.T."/>
            <person name="Singh A."/>
            <person name="Thomas B.C."/>
            <person name="Banfield J.F."/>
        </authorList>
    </citation>
    <scope>NUCLEOTIDE SEQUENCE [LARGE SCALE GENOMIC DNA]</scope>
    <source>
        <strain evidence="2">AMDSBA1</strain>
    </source>
</reference>
<evidence type="ECO:0000256" key="1">
    <source>
        <dbReference type="SAM" id="SignalP"/>
    </source>
</evidence>
<protein>
    <submittedName>
        <fullName evidence="2">Uncharacterized protein</fullName>
    </submittedName>
</protein>
<dbReference type="Proteomes" id="UP000242699">
    <property type="component" value="Unassembled WGS sequence"/>
</dbReference>
<dbReference type="AlphaFoldDB" id="A0A2T2WVR3"/>
<comment type="caution">
    <text evidence="2">The sequence shown here is derived from an EMBL/GenBank/DDBJ whole genome shotgun (WGS) entry which is preliminary data.</text>
</comment>
<organism evidence="2 3">
    <name type="scientific">Sulfobacillus benefaciens</name>
    <dbReference type="NCBI Taxonomy" id="453960"/>
    <lineage>
        <taxon>Bacteria</taxon>
        <taxon>Bacillati</taxon>
        <taxon>Bacillota</taxon>
        <taxon>Clostridia</taxon>
        <taxon>Eubacteriales</taxon>
        <taxon>Clostridiales Family XVII. Incertae Sedis</taxon>
        <taxon>Sulfobacillus</taxon>
    </lineage>
</organism>
<gene>
    <name evidence="2" type="ORF">C7B43_14085</name>
</gene>
<name>A0A2T2WVR3_9FIRM</name>
<feature type="chain" id="PRO_5038598969" evidence="1">
    <location>
        <begin position="24"/>
        <end position="90"/>
    </location>
</feature>
<evidence type="ECO:0000313" key="3">
    <source>
        <dbReference type="Proteomes" id="UP000242699"/>
    </source>
</evidence>